<feature type="region of interest" description="Disordered" evidence="4">
    <location>
        <begin position="163"/>
        <end position="188"/>
    </location>
</feature>
<proteinExistence type="predicted"/>
<dbReference type="Pfam" id="PF20147">
    <property type="entry name" value="Crinkler"/>
    <property type="match status" value="1"/>
</dbReference>
<evidence type="ECO:0000256" key="1">
    <source>
        <dbReference type="ARBA" id="ARBA00004340"/>
    </source>
</evidence>
<name>A0A9W6X4M3_9STRA</name>
<evidence type="ECO:0000256" key="4">
    <source>
        <dbReference type="SAM" id="MobiDB-lite"/>
    </source>
</evidence>
<feature type="domain" description="Crinkler effector protein N-terminal" evidence="5">
    <location>
        <begin position="2"/>
        <end position="123"/>
    </location>
</feature>
<evidence type="ECO:0000256" key="3">
    <source>
        <dbReference type="ARBA" id="ARBA00022525"/>
    </source>
</evidence>
<evidence type="ECO:0000259" key="5">
    <source>
        <dbReference type="Pfam" id="PF20147"/>
    </source>
</evidence>
<protein>
    <submittedName>
        <fullName evidence="6">Unnamed protein product</fullName>
    </submittedName>
</protein>
<organism evidence="6 7">
    <name type="scientific">Phytophthora fragariaefolia</name>
    <dbReference type="NCBI Taxonomy" id="1490495"/>
    <lineage>
        <taxon>Eukaryota</taxon>
        <taxon>Sar</taxon>
        <taxon>Stramenopiles</taxon>
        <taxon>Oomycota</taxon>
        <taxon>Peronosporomycetes</taxon>
        <taxon>Peronosporales</taxon>
        <taxon>Peronosporaceae</taxon>
        <taxon>Phytophthora</taxon>
    </lineage>
</organism>
<evidence type="ECO:0000256" key="2">
    <source>
        <dbReference type="ARBA" id="ARBA00004613"/>
    </source>
</evidence>
<dbReference type="GO" id="GO:0043657">
    <property type="term" value="C:host cell"/>
    <property type="evidence" value="ECO:0007669"/>
    <property type="project" value="UniProtKB-SubCell"/>
</dbReference>
<evidence type="ECO:0000313" key="7">
    <source>
        <dbReference type="Proteomes" id="UP001165121"/>
    </source>
</evidence>
<dbReference type="OrthoDB" id="114370at2759"/>
<dbReference type="AlphaFoldDB" id="A0A9W6X4M3"/>
<gene>
    <name evidence="6" type="ORF">Pfra01_000663500</name>
</gene>
<accession>A0A9W6X4M3</accession>
<evidence type="ECO:0000313" key="6">
    <source>
        <dbReference type="EMBL" id="GMF30218.1"/>
    </source>
</evidence>
<comment type="subcellular location">
    <subcellularLocation>
        <location evidence="1">Host cell</location>
    </subcellularLocation>
    <subcellularLocation>
        <location evidence="2">Secreted</location>
    </subcellularLocation>
</comment>
<reference evidence="6" key="1">
    <citation type="submission" date="2023-04" db="EMBL/GenBank/DDBJ databases">
        <title>Phytophthora fragariaefolia NBRC 109709.</title>
        <authorList>
            <person name="Ichikawa N."/>
            <person name="Sato H."/>
            <person name="Tonouchi N."/>
        </authorList>
    </citation>
    <scope>NUCLEOTIDE SEQUENCE</scope>
    <source>
        <strain evidence="6">NBRC 109709</strain>
    </source>
</reference>
<keyword evidence="3" id="KW-0964">Secreted</keyword>
<sequence length="382" mass="42372">MVKLFCAIAGVAGSAFPVDIDAGQSVGDLKKAIWDEIKEKFIHNDKFRSVVASDLQLSLAKTADGKWLTQLDALQGVSDTSGYKHQQFSDAELRDVGLDSGDLGEVSRAEKAAGKGHVHVLVVVPKGVGDDVALIGPSAAPPAAMHRHPERLKRWAAINEMIRQKDRDGNEKTSNQDTNRKRKNRDIDSSVPYSSLSWADFEPILPMEDFDLQAKTVPDKVVKQLHARLAQLLKLYGDIYSGKEAKRQLFIVAVIEAVCLLLGDVTILVEEDVIGKNVRVHGRFEFVLKRGRKRISIVEAKRDDIPQGIAQNVAGLEALCDVEGLERTFGIVTNYLEWVFISDDDETIRRIDETLKVRRSMPSKESLKEILGMIYGMLSNSN</sequence>
<comment type="caution">
    <text evidence="6">The sequence shown here is derived from an EMBL/GenBank/DDBJ whole genome shotgun (WGS) entry which is preliminary data.</text>
</comment>
<dbReference type="InterPro" id="IPR045379">
    <property type="entry name" value="Crinkler_N"/>
</dbReference>
<dbReference type="EMBL" id="BSXT01000570">
    <property type="protein sequence ID" value="GMF30218.1"/>
    <property type="molecule type" value="Genomic_DNA"/>
</dbReference>
<dbReference type="GO" id="GO:0005576">
    <property type="term" value="C:extracellular region"/>
    <property type="evidence" value="ECO:0007669"/>
    <property type="project" value="UniProtKB-SubCell"/>
</dbReference>
<keyword evidence="7" id="KW-1185">Reference proteome</keyword>
<dbReference type="Proteomes" id="UP001165121">
    <property type="component" value="Unassembled WGS sequence"/>
</dbReference>